<keyword evidence="7" id="KW-0805">Transcription regulation</keyword>
<feature type="domain" description="ZF-HD dimerization-type" evidence="13">
    <location>
        <begin position="130"/>
        <end position="179"/>
    </location>
</feature>
<feature type="compositionally biased region" description="Gly residues" evidence="12">
    <location>
        <begin position="280"/>
        <end position="301"/>
    </location>
</feature>
<feature type="compositionally biased region" description="Low complexity" evidence="12">
    <location>
        <begin position="374"/>
        <end position="385"/>
    </location>
</feature>
<evidence type="ECO:0000256" key="9">
    <source>
        <dbReference type="ARBA" id="ARBA00023155"/>
    </source>
</evidence>
<proteinExistence type="predicted"/>
<gene>
    <name evidence="14" type="ORF">NCGR_LOCUS41065</name>
</gene>
<name>A0A811QL90_9POAL</name>
<dbReference type="PROSITE" id="PS51523">
    <property type="entry name" value="ZF_HD_DIMER"/>
    <property type="match status" value="1"/>
</dbReference>
<keyword evidence="10" id="KW-0804">Transcription</keyword>
<keyword evidence="9" id="KW-0371">Homeobox</keyword>
<dbReference type="FunFam" id="1.10.10.60:FF:000257">
    <property type="entry name" value="Zinc-finger homeodomain protein 2"/>
    <property type="match status" value="1"/>
</dbReference>
<reference evidence="14" key="1">
    <citation type="submission" date="2020-10" db="EMBL/GenBank/DDBJ databases">
        <authorList>
            <person name="Han B."/>
            <person name="Lu T."/>
            <person name="Zhao Q."/>
            <person name="Huang X."/>
            <person name="Zhao Y."/>
        </authorList>
    </citation>
    <scope>NUCLEOTIDE SEQUENCE</scope>
</reference>
<dbReference type="Gene3D" id="1.10.10.60">
    <property type="entry name" value="Homeodomain-like"/>
    <property type="match status" value="1"/>
</dbReference>
<dbReference type="GO" id="GO:0003700">
    <property type="term" value="F:DNA-binding transcription factor activity"/>
    <property type="evidence" value="ECO:0007669"/>
    <property type="project" value="TreeGrafter"/>
</dbReference>
<evidence type="ECO:0000256" key="12">
    <source>
        <dbReference type="SAM" id="MobiDB-lite"/>
    </source>
</evidence>
<comment type="caution">
    <text evidence="14">The sequence shown here is derived from an EMBL/GenBank/DDBJ whole genome shotgun (WGS) entry which is preliminary data.</text>
</comment>
<dbReference type="AlphaFoldDB" id="A0A811QL90"/>
<dbReference type="InterPro" id="IPR009057">
    <property type="entry name" value="Homeodomain-like_sf"/>
</dbReference>
<keyword evidence="11" id="KW-0539">Nucleus</keyword>
<dbReference type="InterPro" id="IPR006455">
    <property type="entry name" value="Homeodomain_ZF_HD"/>
</dbReference>
<dbReference type="GO" id="GO:0050793">
    <property type="term" value="P:regulation of developmental process"/>
    <property type="evidence" value="ECO:0007669"/>
    <property type="project" value="TreeGrafter"/>
</dbReference>
<evidence type="ECO:0000256" key="10">
    <source>
        <dbReference type="ARBA" id="ARBA00023163"/>
    </source>
</evidence>
<feature type="compositionally biased region" description="Low complexity" evidence="12">
    <location>
        <begin position="13"/>
        <end position="22"/>
    </location>
</feature>
<keyword evidence="8" id="KW-0238">DNA-binding</keyword>
<organism evidence="14 15">
    <name type="scientific">Miscanthus lutarioriparius</name>
    <dbReference type="NCBI Taxonomy" id="422564"/>
    <lineage>
        <taxon>Eukaryota</taxon>
        <taxon>Viridiplantae</taxon>
        <taxon>Streptophyta</taxon>
        <taxon>Embryophyta</taxon>
        <taxon>Tracheophyta</taxon>
        <taxon>Spermatophyta</taxon>
        <taxon>Magnoliopsida</taxon>
        <taxon>Liliopsida</taxon>
        <taxon>Poales</taxon>
        <taxon>Poaceae</taxon>
        <taxon>PACMAD clade</taxon>
        <taxon>Panicoideae</taxon>
        <taxon>Andropogonodae</taxon>
        <taxon>Andropogoneae</taxon>
        <taxon>Saccharinae</taxon>
        <taxon>Miscanthus</taxon>
    </lineage>
</organism>
<accession>A0A811QL90</accession>
<comment type="subunit">
    <text evidence="3">Homo- and heterodimer with other ZFHD proteins.</text>
</comment>
<dbReference type="SUPFAM" id="SSF46689">
    <property type="entry name" value="Homeodomain-like"/>
    <property type="match status" value="1"/>
</dbReference>
<dbReference type="InterPro" id="IPR006456">
    <property type="entry name" value="ZF_HD_homeobox_Cys/His_dimer"/>
</dbReference>
<dbReference type="OrthoDB" id="694008at2759"/>
<feature type="region of interest" description="Disordered" evidence="12">
    <location>
        <begin position="273"/>
        <end position="309"/>
    </location>
</feature>
<keyword evidence="6" id="KW-0862">Zinc</keyword>
<evidence type="ECO:0000256" key="6">
    <source>
        <dbReference type="ARBA" id="ARBA00022833"/>
    </source>
</evidence>
<evidence type="ECO:0000256" key="7">
    <source>
        <dbReference type="ARBA" id="ARBA00023015"/>
    </source>
</evidence>
<dbReference type="EMBL" id="CAJGYO010000010">
    <property type="protein sequence ID" value="CAD6257580.1"/>
    <property type="molecule type" value="Genomic_DNA"/>
</dbReference>
<evidence type="ECO:0000256" key="5">
    <source>
        <dbReference type="ARBA" id="ARBA00022771"/>
    </source>
</evidence>
<evidence type="ECO:0000259" key="13">
    <source>
        <dbReference type="PROSITE" id="PS51523"/>
    </source>
</evidence>
<dbReference type="GO" id="GO:0008270">
    <property type="term" value="F:zinc ion binding"/>
    <property type="evidence" value="ECO:0007669"/>
    <property type="project" value="UniProtKB-KW"/>
</dbReference>
<sequence length="429" mass="44440">MVSIVPLQRRPEAPAASASARSIFSLERRRREEDDGSGPGGGMDLSGTQGELAIPMHANVASPYGGGVGGHVLQQLHGRDHGSNNNGQQSPAAAALTPSPPAAAEETESSGKKRGPAAGGIGGGSSAVKYRECLKNHAAAIGGNATDGCGEFMPSGEEGSLEALKCSACGCHRNFHRKEVDGDDDDDIYGAADGFSGLGLGHGHGHRAARRLLAPAMAHPHHKSDGGLLISGADPYGAYAAARALPPALPPPPGHGHAYHHQYVMPLNMMHTSESDEMEGGGGAVAGGGGDAARGGSGGGSSSSRKRFRTKFTPEQKARMLEFAERVGWRLQRLDDGMVQAFCQEIGVKRRVLKVWMHNNKHNLANKRLEASPAAQEQQAMAGMASPPPPPQQHMPLQMPAGVMPPAPAQAGPSCHRGGPGSPLPLKLE</sequence>
<protein>
    <recommendedName>
        <fullName evidence="13">ZF-HD dimerization-type domain-containing protein</fullName>
    </recommendedName>
</protein>
<dbReference type="GO" id="GO:0005634">
    <property type="term" value="C:nucleus"/>
    <property type="evidence" value="ECO:0007669"/>
    <property type="project" value="UniProtKB-SubCell"/>
</dbReference>
<evidence type="ECO:0000256" key="2">
    <source>
        <dbReference type="ARBA" id="ARBA00004123"/>
    </source>
</evidence>
<dbReference type="PANTHER" id="PTHR31948:SF163">
    <property type="entry name" value="ZINC-FINGER HOMEODOMAIN PROTEIN 3"/>
    <property type="match status" value="1"/>
</dbReference>
<feature type="region of interest" description="Disordered" evidence="12">
    <location>
        <begin position="69"/>
        <end position="122"/>
    </location>
</feature>
<evidence type="ECO:0000256" key="4">
    <source>
        <dbReference type="ARBA" id="ARBA00022723"/>
    </source>
</evidence>
<comment type="subcellular location">
    <subcellularLocation>
        <location evidence="2">Nucleus</location>
    </subcellularLocation>
</comment>
<keyword evidence="15" id="KW-1185">Reference proteome</keyword>
<comment type="function">
    <text evidence="1">Putative transcription factor.</text>
</comment>
<dbReference type="Pfam" id="PF04770">
    <property type="entry name" value="ZF-HD_dimer"/>
    <property type="match status" value="1"/>
</dbReference>
<evidence type="ECO:0000256" key="1">
    <source>
        <dbReference type="ARBA" id="ARBA00004049"/>
    </source>
</evidence>
<dbReference type="PANTHER" id="PTHR31948">
    <property type="entry name" value="ZINC-FINGER HOMEODOMAIN PROTEIN 2"/>
    <property type="match status" value="1"/>
</dbReference>
<feature type="region of interest" description="Disordered" evidence="12">
    <location>
        <begin position="1"/>
        <end position="49"/>
    </location>
</feature>
<evidence type="ECO:0000256" key="8">
    <source>
        <dbReference type="ARBA" id="ARBA00023125"/>
    </source>
</evidence>
<feature type="region of interest" description="Disordered" evidence="12">
    <location>
        <begin position="371"/>
        <end position="429"/>
    </location>
</feature>
<dbReference type="GO" id="GO:0000976">
    <property type="term" value="F:transcription cis-regulatory region binding"/>
    <property type="evidence" value="ECO:0007669"/>
    <property type="project" value="TreeGrafter"/>
</dbReference>
<dbReference type="NCBIfam" id="TIGR01566">
    <property type="entry name" value="ZF_HD_prot_N"/>
    <property type="match status" value="1"/>
</dbReference>
<keyword evidence="5" id="KW-0863">Zinc-finger</keyword>
<evidence type="ECO:0000256" key="11">
    <source>
        <dbReference type="ARBA" id="ARBA00023242"/>
    </source>
</evidence>
<evidence type="ECO:0000256" key="3">
    <source>
        <dbReference type="ARBA" id="ARBA00011416"/>
    </source>
</evidence>
<keyword evidence="4" id="KW-0479">Metal-binding</keyword>
<evidence type="ECO:0000313" key="14">
    <source>
        <dbReference type="EMBL" id="CAD6257580.1"/>
    </source>
</evidence>
<evidence type="ECO:0000313" key="15">
    <source>
        <dbReference type="Proteomes" id="UP000604825"/>
    </source>
</evidence>
<dbReference type="Proteomes" id="UP000604825">
    <property type="component" value="Unassembled WGS sequence"/>
</dbReference>
<dbReference type="NCBIfam" id="TIGR01565">
    <property type="entry name" value="homeo_ZF_HD"/>
    <property type="match status" value="1"/>
</dbReference>